<dbReference type="PROSITE" id="PS50172">
    <property type="entry name" value="BRCT"/>
    <property type="match status" value="4"/>
</dbReference>
<feature type="domain" description="BRCT" evidence="3">
    <location>
        <begin position="52"/>
        <end position="126"/>
    </location>
</feature>
<dbReference type="InterPro" id="IPR001357">
    <property type="entry name" value="BRCT_dom"/>
</dbReference>
<dbReference type="AlphaFoldDB" id="A0A369JTK0"/>
<feature type="region of interest" description="Disordered" evidence="2">
    <location>
        <begin position="612"/>
        <end position="874"/>
    </location>
</feature>
<evidence type="ECO:0000256" key="2">
    <source>
        <dbReference type="SAM" id="MobiDB-lite"/>
    </source>
</evidence>
<feature type="region of interest" description="Disordered" evidence="2">
    <location>
        <begin position="930"/>
        <end position="961"/>
    </location>
</feature>
<feature type="domain" description="BRCT" evidence="3">
    <location>
        <begin position="533"/>
        <end position="598"/>
    </location>
</feature>
<feature type="compositionally biased region" description="Basic and acidic residues" evidence="2">
    <location>
        <begin position="813"/>
        <end position="823"/>
    </location>
</feature>
<feature type="compositionally biased region" description="Low complexity" evidence="2">
    <location>
        <begin position="695"/>
        <end position="706"/>
    </location>
</feature>
<organism evidence="4 5">
    <name type="scientific">Hypsizygus marmoreus</name>
    <name type="common">White beech mushroom</name>
    <name type="synonym">Agaricus marmoreus</name>
    <dbReference type="NCBI Taxonomy" id="39966"/>
    <lineage>
        <taxon>Eukaryota</taxon>
        <taxon>Fungi</taxon>
        <taxon>Dikarya</taxon>
        <taxon>Basidiomycota</taxon>
        <taxon>Agaricomycotina</taxon>
        <taxon>Agaricomycetes</taxon>
        <taxon>Agaricomycetidae</taxon>
        <taxon>Agaricales</taxon>
        <taxon>Tricholomatineae</taxon>
        <taxon>Lyophyllaceae</taxon>
        <taxon>Hypsizygus</taxon>
    </lineage>
</organism>
<dbReference type="GO" id="GO:0006270">
    <property type="term" value="P:DNA replication initiation"/>
    <property type="evidence" value="ECO:0007669"/>
    <property type="project" value="TreeGrafter"/>
</dbReference>
<feature type="compositionally biased region" description="Polar residues" evidence="2">
    <location>
        <begin position="858"/>
        <end position="871"/>
    </location>
</feature>
<feature type="compositionally biased region" description="Pro residues" evidence="2">
    <location>
        <begin position="750"/>
        <end position="763"/>
    </location>
</feature>
<feature type="compositionally biased region" description="Polar residues" evidence="2">
    <location>
        <begin position="734"/>
        <end position="749"/>
    </location>
</feature>
<feature type="domain" description="BRCT" evidence="3">
    <location>
        <begin position="412"/>
        <end position="502"/>
    </location>
</feature>
<accession>A0A369JTK0</accession>
<evidence type="ECO:0000313" key="4">
    <source>
        <dbReference type="EMBL" id="RDB25661.1"/>
    </source>
</evidence>
<dbReference type="InterPro" id="IPR036420">
    <property type="entry name" value="BRCT_dom_sf"/>
</dbReference>
<comment type="caution">
    <text evidence="4">The sequence shown here is derived from an EMBL/GenBank/DDBJ whole genome shotgun (WGS) entry which is preliminary data.</text>
</comment>
<dbReference type="Proteomes" id="UP000076154">
    <property type="component" value="Unassembled WGS sequence"/>
</dbReference>
<feature type="domain" description="BRCT" evidence="3">
    <location>
        <begin position="143"/>
        <end position="241"/>
    </location>
</feature>
<keyword evidence="5" id="KW-1185">Reference proteome</keyword>
<dbReference type="PANTHER" id="PTHR13561">
    <property type="entry name" value="DNA REPLICATION REGULATOR DPB11-RELATED"/>
    <property type="match status" value="1"/>
</dbReference>
<dbReference type="SUPFAM" id="SSF52113">
    <property type="entry name" value="BRCT domain"/>
    <property type="match status" value="4"/>
</dbReference>
<dbReference type="OrthoDB" id="251770at2759"/>
<dbReference type="Gene3D" id="3.40.50.10190">
    <property type="entry name" value="BRCT domain"/>
    <property type="match status" value="4"/>
</dbReference>
<proteinExistence type="predicted"/>
<feature type="region of interest" description="Disordered" evidence="2">
    <location>
        <begin position="327"/>
        <end position="407"/>
    </location>
</feature>
<feature type="compositionally biased region" description="Polar residues" evidence="2">
    <location>
        <begin position="660"/>
        <end position="679"/>
    </location>
</feature>
<dbReference type="STRING" id="39966.A0A369JTK0"/>
<evidence type="ECO:0000256" key="1">
    <source>
        <dbReference type="ARBA" id="ARBA00022737"/>
    </source>
</evidence>
<keyword evidence="1" id="KW-0677">Repeat</keyword>
<dbReference type="FunCoup" id="A0A369JTK0">
    <property type="interactions" value="22"/>
</dbReference>
<dbReference type="SMART" id="SM00292">
    <property type="entry name" value="BRCT"/>
    <property type="match status" value="4"/>
</dbReference>
<sequence>MRRRGNKSSKVPNVKLRPAQEGALPRLQRTDSSACWAEDSQLGSDDTNILDLCPRPFKGVVLCATGVIDKPTLFKQALELGATSMTAFTDRVTHLVAVNHGGAKYMCALERKIPILKPSWITENYQIWLRGDDVDFEESIKQHRLPIFSGVLLCPSGITDITRRTRINKLLTEHEGVYLKNLERPVKVTHLLCSGDEETEKMRYAEKFNSRGEANVHLVWEEWFWDSLEFGGRFDEQKYQVRRPRPAPKSLPEAATSPPPSSAVFSEADNETEPHDLKNPAPPQNQDDTEDELAAVRRLPAATLQLWGSLLGRRGYEISDGELVRSPSKVAAQPMPQPSPVRPNGNGSLISQFRRSNSFAPARPEVPSSGRPQPFRRSRTTSAMNTKGTGAGSFMASAQPEKNGESSTSAAAASGIFAGLKFIALGEARSPSVRGAIEENGGRMMLEMDDDDVDYIIVRLVSGSKLYRAEADNTQQAKYRTECWLERCIFEDHVCSVEDHISFLPLSIQTPVAGAEKVTLSFSGLDQSEACWITRLLRALGMNLAQFFSRRSTHLLCPSGTGAKFDKACEWGVPVVTMEWLATVARMGNIPPASQFLVPGFENRRIVTPPIEESMDVDVDPKGKGKAVDKGKGRILVEDSATETMTSGGDDNSYPVRSPNPRSGRSTRALSRQQSTSSPHRVPLDVLPFGRPTGALASQAQQRQSSVTTPTRSKSNPVNLPFGKPIGALAGTAITPNRTRSAPAFQTPTHPRPNLPPKAPSAPPASSSDPARQPTPMEIEREKKQARIPSSKSPSPMKIPRQPPMERLLTDSPTKHLPKEVAKALEANIATLLGKRQPPEDPAQNARPGKRPRAQRPKAQSRQPSDAQLSEISAVPISAYDSTSPFETFDELNLLDMNVKENSMRVTYEDPGQQAEKKRLMSLLNVAPAEGSEGRSINGAGAGKGSGTGVRTRKSSRIAGF</sequence>
<evidence type="ECO:0000313" key="5">
    <source>
        <dbReference type="Proteomes" id="UP000076154"/>
    </source>
</evidence>
<dbReference type="Pfam" id="PF00533">
    <property type="entry name" value="BRCT"/>
    <property type="match status" value="1"/>
</dbReference>
<dbReference type="CDD" id="cd00027">
    <property type="entry name" value="BRCT"/>
    <property type="match status" value="1"/>
</dbReference>
<dbReference type="Pfam" id="PF12738">
    <property type="entry name" value="PTCB-BRCT"/>
    <property type="match status" value="1"/>
</dbReference>
<feature type="region of interest" description="Disordered" evidence="2">
    <location>
        <begin position="241"/>
        <end position="291"/>
    </location>
</feature>
<feature type="region of interest" description="Disordered" evidence="2">
    <location>
        <begin position="1"/>
        <end position="25"/>
    </location>
</feature>
<dbReference type="InParanoid" id="A0A369JTK0"/>
<feature type="compositionally biased region" description="Basic residues" evidence="2">
    <location>
        <begin position="951"/>
        <end position="961"/>
    </location>
</feature>
<dbReference type="CDD" id="cd17731">
    <property type="entry name" value="BRCT_TopBP1_rpt2_like"/>
    <property type="match status" value="1"/>
</dbReference>
<gene>
    <name evidence="4" type="ORF">Hypma_006244</name>
</gene>
<dbReference type="PANTHER" id="PTHR13561:SF20">
    <property type="entry name" value="DNA TOPOISOMERASE 2-BINDING PROTEIN 1"/>
    <property type="match status" value="1"/>
</dbReference>
<reference evidence="4" key="1">
    <citation type="submission" date="2018-04" db="EMBL/GenBank/DDBJ databases">
        <title>Whole genome sequencing of Hypsizygus marmoreus.</title>
        <authorList>
            <person name="Choi I.-G."/>
            <person name="Min B."/>
            <person name="Kim J.-G."/>
            <person name="Kim S."/>
            <person name="Oh Y.-L."/>
            <person name="Kong W.-S."/>
            <person name="Park H."/>
            <person name="Jeong J."/>
            <person name="Song E.-S."/>
        </authorList>
    </citation>
    <scope>NUCLEOTIDE SEQUENCE [LARGE SCALE GENOMIC DNA]</scope>
    <source>
        <strain evidence="4">51987-8</strain>
    </source>
</reference>
<dbReference type="InterPro" id="IPR059215">
    <property type="entry name" value="BRCT2_TopBP1-like"/>
</dbReference>
<dbReference type="GO" id="GO:0033314">
    <property type="term" value="P:mitotic DNA replication checkpoint signaling"/>
    <property type="evidence" value="ECO:0007669"/>
    <property type="project" value="TreeGrafter"/>
</dbReference>
<evidence type="ECO:0000259" key="3">
    <source>
        <dbReference type="PROSITE" id="PS50172"/>
    </source>
</evidence>
<feature type="compositionally biased region" description="Low complexity" evidence="2">
    <location>
        <begin position="788"/>
        <end position="800"/>
    </location>
</feature>
<feature type="compositionally biased region" description="Basic and acidic residues" evidence="2">
    <location>
        <begin position="619"/>
        <end position="637"/>
    </location>
</feature>
<protein>
    <recommendedName>
        <fullName evidence="3">BRCT domain-containing protein</fullName>
    </recommendedName>
</protein>
<feature type="compositionally biased region" description="Polar residues" evidence="2">
    <location>
        <begin position="345"/>
        <end position="359"/>
    </location>
</feature>
<dbReference type="EMBL" id="LUEZ02000040">
    <property type="protein sequence ID" value="RDB25661.1"/>
    <property type="molecule type" value="Genomic_DNA"/>
</dbReference>
<name>A0A369JTK0_HYPMA</name>
<dbReference type="GO" id="GO:0007095">
    <property type="term" value="P:mitotic G2 DNA damage checkpoint signaling"/>
    <property type="evidence" value="ECO:0007669"/>
    <property type="project" value="TreeGrafter"/>
</dbReference>
<feature type="compositionally biased region" description="Polar residues" evidence="2">
    <location>
        <begin position="707"/>
        <end position="718"/>
    </location>
</feature>